<evidence type="ECO:0000259" key="1">
    <source>
        <dbReference type="Pfam" id="PF20150"/>
    </source>
</evidence>
<protein>
    <recommendedName>
        <fullName evidence="1">2EXR domain-containing protein</fullName>
    </recommendedName>
</protein>
<accession>A0AA39GFH2</accession>
<sequence length="321" mass="37497">MWSDTLPPVLPYLPPELRQQIWEDAIAEDLRRPQMAFVEIEPVDFHRHLPMDDAWEDRSKKLSEGRKFMELDPLFNVIRGRRSPLIDTCLESRHIARKFIRPLGKSRNQDFCGPDDTLLLLQGAHPSNDLEQSLRVPTAPYQLLRRVGLRSVAVLLHKESWASWDAEDFWDNLPETVQEVLLLEVGGPVRRMTKAVQDLDCCYEASGEDGFRNYYFLNHIPSYFAQEGDQWEQHYPGNADEYWQTFSYDDRIPLDRNYICPSLPFGLDAEGTFSWFDEVLRRIRIKGVPVPQDPSQRIVRYVLLPGDPFRDIKLASSFQFE</sequence>
<dbReference type="Pfam" id="PF20150">
    <property type="entry name" value="2EXR"/>
    <property type="match status" value="1"/>
</dbReference>
<name>A0AA39GFH2_SARSR</name>
<reference evidence="2" key="1">
    <citation type="submission" date="2022-10" db="EMBL/GenBank/DDBJ databases">
        <title>Determination and structural analysis of whole genome sequence of Sarocladium strictum F4-1.</title>
        <authorList>
            <person name="Hu L."/>
            <person name="Jiang Y."/>
        </authorList>
    </citation>
    <scope>NUCLEOTIDE SEQUENCE</scope>
    <source>
        <strain evidence="2">F4-1</strain>
    </source>
</reference>
<comment type="caution">
    <text evidence="2">The sequence shown here is derived from an EMBL/GenBank/DDBJ whole genome shotgun (WGS) entry which is preliminary data.</text>
</comment>
<keyword evidence="3" id="KW-1185">Reference proteome</keyword>
<gene>
    <name evidence="2" type="ORF">NLU13_6217</name>
</gene>
<evidence type="ECO:0000313" key="3">
    <source>
        <dbReference type="Proteomes" id="UP001175261"/>
    </source>
</evidence>
<evidence type="ECO:0000313" key="2">
    <source>
        <dbReference type="EMBL" id="KAK0386380.1"/>
    </source>
</evidence>
<dbReference type="Proteomes" id="UP001175261">
    <property type="component" value="Unassembled WGS sequence"/>
</dbReference>
<proteinExistence type="predicted"/>
<dbReference type="AlphaFoldDB" id="A0AA39GFH2"/>
<feature type="domain" description="2EXR" evidence="1">
    <location>
        <begin position="11"/>
        <end position="99"/>
    </location>
</feature>
<dbReference type="EMBL" id="JAPDFR010000005">
    <property type="protein sequence ID" value="KAK0386380.1"/>
    <property type="molecule type" value="Genomic_DNA"/>
</dbReference>
<dbReference type="InterPro" id="IPR045518">
    <property type="entry name" value="2EXR"/>
</dbReference>
<organism evidence="2 3">
    <name type="scientific">Sarocladium strictum</name>
    <name type="common">Black bundle disease fungus</name>
    <name type="synonym">Acremonium strictum</name>
    <dbReference type="NCBI Taxonomy" id="5046"/>
    <lineage>
        <taxon>Eukaryota</taxon>
        <taxon>Fungi</taxon>
        <taxon>Dikarya</taxon>
        <taxon>Ascomycota</taxon>
        <taxon>Pezizomycotina</taxon>
        <taxon>Sordariomycetes</taxon>
        <taxon>Hypocreomycetidae</taxon>
        <taxon>Hypocreales</taxon>
        <taxon>Sarocladiaceae</taxon>
        <taxon>Sarocladium</taxon>
    </lineage>
</organism>